<evidence type="ECO:0000313" key="2">
    <source>
        <dbReference type="EMBL" id="CAG8634820.1"/>
    </source>
</evidence>
<proteinExistence type="predicted"/>
<feature type="compositionally biased region" description="Polar residues" evidence="1">
    <location>
        <begin position="123"/>
        <end position="145"/>
    </location>
</feature>
<name>A0A9N9GY05_9GLOM</name>
<keyword evidence="3" id="KW-1185">Reference proteome</keyword>
<feature type="non-terminal residue" evidence="2">
    <location>
        <position position="335"/>
    </location>
</feature>
<dbReference type="AlphaFoldDB" id="A0A9N9GY05"/>
<comment type="caution">
    <text evidence="2">The sequence shown here is derived from an EMBL/GenBank/DDBJ whole genome shotgun (WGS) entry which is preliminary data.</text>
</comment>
<dbReference type="Proteomes" id="UP000789706">
    <property type="component" value="Unassembled WGS sequence"/>
</dbReference>
<accession>A0A9N9GY05</accession>
<evidence type="ECO:0000313" key="3">
    <source>
        <dbReference type="Proteomes" id="UP000789706"/>
    </source>
</evidence>
<evidence type="ECO:0000256" key="1">
    <source>
        <dbReference type="SAM" id="MobiDB-lite"/>
    </source>
</evidence>
<protein>
    <submittedName>
        <fullName evidence="2">6524_t:CDS:1</fullName>
    </submittedName>
</protein>
<sequence>NKGTKFLSESELKLPKSLKDMLLKLVKKVNWDKEKRTKIQTVGIIHADNPKRYICRLQRGELMEVPDNEENFPSILTILASVLNIKLSQTENAELKNEIAKLKRAVKNIEKQNRIDTNDLKSSEYSTPLPNKSCSNGENAQIKNSSTHHEADKSMTSTDLVVNTISDASNLSETCSRKSKSLEDKEIDVFLDSENKKRVSNEIRQRNKEKKLLRSNEVSISQDQDLSLINQDTSTESEKTITSSSLCDAKTVTKYHDLNNSDTSSEMLESDDQIVEGLIQEITYPGSLQSLSDLFDKAIKLDQKQILCWYYYSLEFENKMTSKTMTKCHDQTNSE</sequence>
<feature type="non-terminal residue" evidence="2">
    <location>
        <position position="1"/>
    </location>
</feature>
<gene>
    <name evidence="2" type="ORF">DEBURN_LOCUS10925</name>
</gene>
<feature type="region of interest" description="Disordered" evidence="1">
    <location>
        <begin position="117"/>
        <end position="156"/>
    </location>
</feature>
<dbReference type="EMBL" id="CAJVPK010004216">
    <property type="protein sequence ID" value="CAG8634820.1"/>
    <property type="molecule type" value="Genomic_DNA"/>
</dbReference>
<reference evidence="2" key="1">
    <citation type="submission" date="2021-06" db="EMBL/GenBank/DDBJ databases">
        <authorList>
            <person name="Kallberg Y."/>
            <person name="Tangrot J."/>
            <person name="Rosling A."/>
        </authorList>
    </citation>
    <scope>NUCLEOTIDE SEQUENCE</scope>
    <source>
        <strain evidence="2">AZ414A</strain>
    </source>
</reference>
<organism evidence="2 3">
    <name type="scientific">Diversispora eburnea</name>
    <dbReference type="NCBI Taxonomy" id="1213867"/>
    <lineage>
        <taxon>Eukaryota</taxon>
        <taxon>Fungi</taxon>
        <taxon>Fungi incertae sedis</taxon>
        <taxon>Mucoromycota</taxon>
        <taxon>Glomeromycotina</taxon>
        <taxon>Glomeromycetes</taxon>
        <taxon>Diversisporales</taxon>
        <taxon>Diversisporaceae</taxon>
        <taxon>Diversispora</taxon>
    </lineage>
</organism>